<dbReference type="InterPro" id="IPR052048">
    <property type="entry name" value="ST_Response_Regulator"/>
</dbReference>
<dbReference type="Gene3D" id="3.40.50.2300">
    <property type="match status" value="1"/>
</dbReference>
<accession>A0A081B9C5</accession>
<dbReference type="InterPro" id="IPR011006">
    <property type="entry name" value="CheY-like_superfamily"/>
</dbReference>
<feature type="modified residue" description="4-aspartylphosphate" evidence="1">
    <location>
        <position position="68"/>
    </location>
</feature>
<proteinExistence type="predicted"/>
<dbReference type="InterPro" id="IPR001789">
    <property type="entry name" value="Sig_transdc_resp-reg_receiver"/>
</dbReference>
<evidence type="ECO:0000313" key="4">
    <source>
        <dbReference type="Proteomes" id="UP000028702"/>
    </source>
</evidence>
<organism evidence="3 4">
    <name type="scientific">Tepidicaulis marinus</name>
    <dbReference type="NCBI Taxonomy" id="1333998"/>
    <lineage>
        <taxon>Bacteria</taxon>
        <taxon>Pseudomonadati</taxon>
        <taxon>Pseudomonadota</taxon>
        <taxon>Alphaproteobacteria</taxon>
        <taxon>Hyphomicrobiales</taxon>
        <taxon>Parvibaculaceae</taxon>
        <taxon>Tepidicaulis</taxon>
    </lineage>
</organism>
<dbReference type="AlphaFoldDB" id="A0A081B9C5"/>
<dbReference type="eggNOG" id="COG0745">
    <property type="taxonomic scope" value="Bacteria"/>
</dbReference>
<keyword evidence="1" id="KW-0597">Phosphoprotein</keyword>
<evidence type="ECO:0000256" key="1">
    <source>
        <dbReference type="PROSITE-ProRule" id="PRU00169"/>
    </source>
</evidence>
<dbReference type="PANTHER" id="PTHR43228">
    <property type="entry name" value="TWO-COMPONENT RESPONSE REGULATOR"/>
    <property type="match status" value="1"/>
</dbReference>
<dbReference type="SMART" id="SM00448">
    <property type="entry name" value="REC"/>
    <property type="match status" value="1"/>
</dbReference>
<sequence>MTGARWHSAYGRRLSELSVLVVDDSKHMRLLLVSFLRAFGCAKVFQARNGAEALDMIRPSMPDLVLLDWEMQPVNGESFLRELRDVENTPHCFMPVVVLTGHAEPKLIKAAFAGGASQLLVKPVKPQLLLERLEWVLQDDRPFERAGKIYRQPPIAKKPAAPSPAKDDFILID</sequence>
<dbReference type="Pfam" id="PF00072">
    <property type="entry name" value="Response_reg"/>
    <property type="match status" value="1"/>
</dbReference>
<dbReference type="GO" id="GO:0000160">
    <property type="term" value="P:phosphorelay signal transduction system"/>
    <property type="evidence" value="ECO:0007669"/>
    <property type="project" value="InterPro"/>
</dbReference>
<comment type="caution">
    <text evidence="3">The sequence shown here is derived from an EMBL/GenBank/DDBJ whole genome shotgun (WGS) entry which is preliminary data.</text>
</comment>
<feature type="domain" description="Response regulatory" evidence="2">
    <location>
        <begin position="18"/>
        <end position="137"/>
    </location>
</feature>
<name>A0A081B9C5_9HYPH</name>
<dbReference type="RefSeq" id="WP_052379238.1">
    <property type="nucleotide sequence ID" value="NZ_BBIO01000004.1"/>
</dbReference>
<keyword evidence="4" id="KW-1185">Reference proteome</keyword>
<dbReference type="PROSITE" id="PS50110">
    <property type="entry name" value="RESPONSE_REGULATORY"/>
    <property type="match status" value="1"/>
</dbReference>
<reference evidence="3 4" key="1">
    <citation type="submission" date="2014-07" db="EMBL/GenBank/DDBJ databases">
        <title>Tepidicaulis marinum gen. nov., sp. nov., a novel marine bacterium denitrifying nitrate to nitrous oxide strictly under microaerobic conditions.</title>
        <authorList>
            <person name="Takeuchi M."/>
            <person name="Yamagishi T."/>
            <person name="Kamagata Y."/>
            <person name="Oshima K."/>
            <person name="Hattori M."/>
            <person name="Katayama T."/>
            <person name="Hanada S."/>
            <person name="Tamaki H."/>
            <person name="Marumo K."/>
            <person name="Maeda H."/>
            <person name="Nedachi M."/>
            <person name="Iwasaki W."/>
            <person name="Suwa Y."/>
            <person name="Sakata S."/>
        </authorList>
    </citation>
    <scope>NUCLEOTIDE SEQUENCE [LARGE SCALE GENOMIC DNA]</scope>
    <source>
        <strain evidence="3 4">MA2</strain>
    </source>
</reference>
<dbReference type="SUPFAM" id="SSF52172">
    <property type="entry name" value="CheY-like"/>
    <property type="match status" value="1"/>
</dbReference>
<dbReference type="PANTHER" id="PTHR43228:SF1">
    <property type="entry name" value="TWO-COMPONENT RESPONSE REGULATOR ARR22"/>
    <property type="match status" value="1"/>
</dbReference>
<dbReference type="STRING" id="1333998.M2A_1142"/>
<gene>
    <name evidence="3" type="ORF">M2A_1142</name>
</gene>
<evidence type="ECO:0000259" key="2">
    <source>
        <dbReference type="PROSITE" id="PS50110"/>
    </source>
</evidence>
<dbReference type="EMBL" id="BBIO01000004">
    <property type="protein sequence ID" value="GAK44643.1"/>
    <property type="molecule type" value="Genomic_DNA"/>
</dbReference>
<dbReference type="Proteomes" id="UP000028702">
    <property type="component" value="Unassembled WGS sequence"/>
</dbReference>
<protein>
    <submittedName>
        <fullName evidence="3">Response regulator receiver protein</fullName>
    </submittedName>
</protein>
<evidence type="ECO:0000313" key="3">
    <source>
        <dbReference type="EMBL" id="GAK44643.1"/>
    </source>
</evidence>